<evidence type="ECO:0000313" key="2">
    <source>
        <dbReference type="Proteomes" id="UP000315295"/>
    </source>
</evidence>
<accession>A0A540MEB7</accession>
<dbReference type="Proteomes" id="UP000315295">
    <property type="component" value="Unassembled WGS sequence"/>
</dbReference>
<dbReference type="EMBL" id="VIEB01000278">
    <property type="protein sequence ID" value="TQD97087.1"/>
    <property type="molecule type" value="Genomic_DNA"/>
</dbReference>
<sequence length="110" mass="12469">MCRLLVFTPTQVFPVPPLSLCYVPVSAASFMGFHKLHTGSWLFPLDCRLSPAYYGYAHVAFGVGGGRHFSATVDWDSLGWIGKLMVEMTISFSVQFFRPYCFHGLFFCLW</sequence>
<dbReference type="AlphaFoldDB" id="A0A540MEB7"/>
<proteinExistence type="predicted"/>
<organism evidence="1 2">
    <name type="scientific">Malus baccata</name>
    <name type="common">Siberian crab apple</name>
    <name type="synonym">Pyrus baccata</name>
    <dbReference type="NCBI Taxonomy" id="106549"/>
    <lineage>
        <taxon>Eukaryota</taxon>
        <taxon>Viridiplantae</taxon>
        <taxon>Streptophyta</taxon>
        <taxon>Embryophyta</taxon>
        <taxon>Tracheophyta</taxon>
        <taxon>Spermatophyta</taxon>
        <taxon>Magnoliopsida</taxon>
        <taxon>eudicotyledons</taxon>
        <taxon>Gunneridae</taxon>
        <taxon>Pentapetalae</taxon>
        <taxon>rosids</taxon>
        <taxon>fabids</taxon>
        <taxon>Rosales</taxon>
        <taxon>Rosaceae</taxon>
        <taxon>Amygdaloideae</taxon>
        <taxon>Maleae</taxon>
        <taxon>Malus</taxon>
    </lineage>
</organism>
<name>A0A540MEB7_MALBA</name>
<reference evidence="1 2" key="1">
    <citation type="journal article" date="2019" name="G3 (Bethesda)">
        <title>Sequencing of a Wild Apple (Malus baccata) Genome Unravels the Differences Between Cultivated and Wild Apple Species Regarding Disease Resistance and Cold Tolerance.</title>
        <authorList>
            <person name="Chen X."/>
        </authorList>
    </citation>
    <scope>NUCLEOTIDE SEQUENCE [LARGE SCALE GENOMIC DNA]</scope>
    <source>
        <strain evidence="2">cv. Shandingzi</strain>
        <tissue evidence="1">Leaves</tissue>
    </source>
</reference>
<evidence type="ECO:0000313" key="1">
    <source>
        <dbReference type="EMBL" id="TQD97087.1"/>
    </source>
</evidence>
<protein>
    <submittedName>
        <fullName evidence="1">Uncharacterized protein</fullName>
    </submittedName>
</protein>
<comment type="caution">
    <text evidence="1">The sequence shown here is derived from an EMBL/GenBank/DDBJ whole genome shotgun (WGS) entry which is preliminary data.</text>
</comment>
<keyword evidence="2" id="KW-1185">Reference proteome</keyword>
<gene>
    <name evidence="1" type="ORF">C1H46_017176</name>
</gene>